<dbReference type="InterPro" id="IPR034690">
    <property type="entry name" value="Endolysin_T4_type"/>
</dbReference>
<keyword evidence="9" id="KW-0614">Plasmid</keyword>
<dbReference type="GO" id="GO:0016998">
    <property type="term" value="P:cell wall macromolecule catabolic process"/>
    <property type="evidence" value="ECO:0007669"/>
    <property type="project" value="InterPro"/>
</dbReference>
<dbReference type="InterPro" id="IPR023347">
    <property type="entry name" value="Lysozyme_dom_sf"/>
</dbReference>
<dbReference type="GO" id="GO:0003796">
    <property type="term" value="F:lysozyme activity"/>
    <property type="evidence" value="ECO:0007669"/>
    <property type="project" value="UniProtKB-EC"/>
</dbReference>
<dbReference type="InterPro" id="IPR002196">
    <property type="entry name" value="Glyco_hydro_24"/>
</dbReference>
<dbReference type="Proteomes" id="UP000245629">
    <property type="component" value="Plasmid unnamed5"/>
</dbReference>
<dbReference type="SUPFAM" id="SSF53955">
    <property type="entry name" value="Lysozyme-like"/>
    <property type="match status" value="1"/>
</dbReference>
<dbReference type="GO" id="GO:0042742">
    <property type="term" value="P:defense response to bacterium"/>
    <property type="evidence" value="ECO:0007669"/>
    <property type="project" value="UniProtKB-KW"/>
</dbReference>
<dbReference type="PANTHER" id="PTHR38107:SF3">
    <property type="entry name" value="LYSOZYME RRRD-RELATED"/>
    <property type="match status" value="1"/>
</dbReference>
<dbReference type="InterPro" id="IPR051018">
    <property type="entry name" value="Bacteriophage_GH24"/>
</dbReference>
<keyword evidence="10" id="KW-1185">Reference proteome</keyword>
<dbReference type="InterPro" id="IPR023346">
    <property type="entry name" value="Lysozyme-like_dom_sf"/>
</dbReference>
<keyword evidence="5" id="KW-1035">Host cytoplasm</keyword>
<evidence type="ECO:0000256" key="4">
    <source>
        <dbReference type="ARBA" id="ARBA00022801"/>
    </source>
</evidence>
<dbReference type="AlphaFoldDB" id="A0A2S2D0Q4"/>
<evidence type="ECO:0000256" key="2">
    <source>
        <dbReference type="ARBA" id="ARBA00022529"/>
    </source>
</evidence>
<proteinExistence type="inferred from homology"/>
<comment type="catalytic activity">
    <reaction evidence="1 7">
        <text>Hydrolysis of (1-&gt;4)-beta-linkages between N-acetylmuramic acid and N-acetyl-D-glucosamine residues in a peptidoglycan and between N-acetyl-D-glucosamine residues in chitodextrins.</text>
        <dbReference type="EC" id="3.2.1.17"/>
    </reaction>
</comment>
<evidence type="ECO:0000256" key="3">
    <source>
        <dbReference type="ARBA" id="ARBA00022638"/>
    </source>
</evidence>
<gene>
    <name evidence="9" type="ORF">DEW08_30450</name>
</gene>
<dbReference type="InterPro" id="IPR033907">
    <property type="entry name" value="Endolysin_autolysin"/>
</dbReference>
<dbReference type="GO" id="GO:0009253">
    <property type="term" value="P:peptidoglycan catabolic process"/>
    <property type="evidence" value="ECO:0007669"/>
    <property type="project" value="InterPro"/>
</dbReference>
<evidence type="ECO:0000256" key="7">
    <source>
        <dbReference type="RuleBase" id="RU003788"/>
    </source>
</evidence>
<name>A0A2S2D0Q4_9PROT</name>
<dbReference type="GO" id="GO:0031640">
    <property type="term" value="P:killing of cells of another organism"/>
    <property type="evidence" value="ECO:0007669"/>
    <property type="project" value="UniProtKB-KW"/>
</dbReference>
<dbReference type="Gene3D" id="1.10.530.40">
    <property type="match status" value="1"/>
</dbReference>
<evidence type="ECO:0000313" key="10">
    <source>
        <dbReference type="Proteomes" id="UP000245629"/>
    </source>
</evidence>
<evidence type="ECO:0000256" key="5">
    <source>
        <dbReference type="ARBA" id="ARBA00023200"/>
    </source>
</evidence>
<dbReference type="Pfam" id="PF00959">
    <property type="entry name" value="Phage_lysozyme"/>
    <property type="match status" value="1"/>
</dbReference>
<dbReference type="EMBL" id="CP029360">
    <property type="protein sequence ID" value="AWK90339.1"/>
    <property type="molecule type" value="Genomic_DNA"/>
</dbReference>
<protein>
    <recommendedName>
        <fullName evidence="7">Lysozyme</fullName>
        <ecNumber evidence="7">3.2.1.17</ecNumber>
    </recommendedName>
</protein>
<evidence type="ECO:0000256" key="1">
    <source>
        <dbReference type="ARBA" id="ARBA00000632"/>
    </source>
</evidence>
<feature type="transmembrane region" description="Helical" evidence="8">
    <location>
        <begin position="255"/>
        <end position="273"/>
    </location>
</feature>
<dbReference type="KEGG" id="azz:DEW08_30450"/>
<evidence type="ECO:0000256" key="6">
    <source>
        <dbReference type="ARBA" id="ARBA00023295"/>
    </source>
</evidence>
<accession>A0A2S2D0Q4</accession>
<evidence type="ECO:0000256" key="8">
    <source>
        <dbReference type="SAM" id="Phobius"/>
    </source>
</evidence>
<sequence>MTMNPLFAASLPLILPLIKESESLKLTAYLCPAGVPTIGYGHTGGVQLGDRITPARAEELLQTDLAEAAAIVDRAVTVPLTPGQYGALVSFVFNVGAGRAASGKDPGKDGFVQLRNGKPSTMRVKLNRGDFDGAAAEFGKWIKGGGRVLPGLVKRRQAERALFEGVSLAAATAEAPIAQAVEPVGPPPVAQSAPGRVAAGGLAVGGALTLVSELVTPALQVAQQAQQVADQVQVAQQQVAGVVDVWQGLLAKGPLVAAGVLAVALVATIMALVRERRATSL</sequence>
<keyword evidence="6 7" id="KW-0326">Glycosidase</keyword>
<keyword evidence="2 7" id="KW-0929">Antimicrobial</keyword>
<evidence type="ECO:0000313" key="9">
    <source>
        <dbReference type="EMBL" id="AWK90339.1"/>
    </source>
</evidence>
<keyword evidence="3 7" id="KW-0081">Bacteriolytic enzyme</keyword>
<dbReference type="OrthoDB" id="5327667at2"/>
<dbReference type="EC" id="3.2.1.17" evidence="7"/>
<reference evidence="10" key="1">
    <citation type="submission" date="2018-05" db="EMBL/GenBank/DDBJ databases">
        <title>Azospirillum thermophila sp. nov., a novel isolated from hot spring.</title>
        <authorList>
            <person name="Zhao Z."/>
        </authorList>
    </citation>
    <scope>NUCLEOTIDE SEQUENCE [LARGE SCALE GENOMIC DNA]</scope>
    <source>
        <strain evidence="10">CFH 70021</strain>
        <plasmid evidence="10">unnamed5</plasmid>
    </source>
</reference>
<comment type="similarity">
    <text evidence="7">Belongs to the glycosyl hydrolase 24 family.</text>
</comment>
<dbReference type="PANTHER" id="PTHR38107">
    <property type="match status" value="1"/>
</dbReference>
<organism evidence="9 10">
    <name type="scientific">Azospirillum thermophilum</name>
    <dbReference type="NCBI Taxonomy" id="2202148"/>
    <lineage>
        <taxon>Bacteria</taxon>
        <taxon>Pseudomonadati</taxon>
        <taxon>Pseudomonadota</taxon>
        <taxon>Alphaproteobacteria</taxon>
        <taxon>Rhodospirillales</taxon>
        <taxon>Azospirillaceae</taxon>
        <taxon>Azospirillum</taxon>
    </lineage>
</organism>
<dbReference type="HAMAP" id="MF_04110">
    <property type="entry name" value="ENDOLYSIN_T4"/>
    <property type="match status" value="1"/>
</dbReference>
<keyword evidence="4 7" id="KW-0378">Hydrolase</keyword>
<keyword evidence="8" id="KW-0472">Membrane</keyword>
<keyword evidence="8" id="KW-1133">Transmembrane helix</keyword>
<geneLocation type="plasmid" evidence="9 10">
    <name>unnamed5</name>
</geneLocation>
<dbReference type="CDD" id="cd00737">
    <property type="entry name" value="lyz_endolysin_autolysin"/>
    <property type="match status" value="1"/>
</dbReference>
<keyword evidence="8" id="KW-0812">Transmembrane</keyword>